<dbReference type="GO" id="GO:0004152">
    <property type="term" value="F:dihydroorotate dehydrogenase activity"/>
    <property type="evidence" value="ECO:0007669"/>
    <property type="project" value="TreeGrafter"/>
</dbReference>
<proteinExistence type="predicted"/>
<dbReference type="EMBL" id="MSZU01000075">
    <property type="protein sequence ID" value="OMP88484.1"/>
    <property type="molecule type" value="Genomic_DNA"/>
</dbReference>
<keyword evidence="5" id="KW-0665">Pyrimidine biosynthesis</keyword>
<reference evidence="8 9" key="1">
    <citation type="submission" date="2017-01" db="EMBL/GenBank/DDBJ databases">
        <title>Draft genome sequence of Diplodia seriata F98.1, a fungal species involved in grapevine trunk diseases.</title>
        <authorList>
            <person name="Robert-Siegwald G."/>
            <person name="Vallet J."/>
            <person name="Abou-Mansour E."/>
            <person name="Xu J."/>
            <person name="Rey P."/>
            <person name="Bertsch C."/>
            <person name="Rego C."/>
            <person name="Larignon P."/>
            <person name="Fontaine F."/>
            <person name="Lebrun M.-H."/>
        </authorList>
    </citation>
    <scope>NUCLEOTIDE SEQUENCE [LARGE SCALE GENOMIC DNA]</scope>
    <source>
        <strain evidence="8 9">F98.1</strain>
    </source>
</reference>
<evidence type="ECO:0000256" key="3">
    <source>
        <dbReference type="ARBA" id="ARBA00022630"/>
    </source>
</evidence>
<dbReference type="GO" id="GO:0005737">
    <property type="term" value="C:cytoplasm"/>
    <property type="evidence" value="ECO:0007669"/>
    <property type="project" value="InterPro"/>
</dbReference>
<comment type="caution">
    <text evidence="8">The sequence shown here is derived from an EMBL/GenBank/DDBJ whole genome shotgun (WGS) entry which is preliminary data.</text>
</comment>
<name>A0A1S8BLV4_9PEZI</name>
<dbReference type="SUPFAM" id="SSF51395">
    <property type="entry name" value="FMN-linked oxidoreductases"/>
    <property type="match status" value="1"/>
</dbReference>
<dbReference type="Proteomes" id="UP000190776">
    <property type="component" value="Unassembled WGS sequence"/>
</dbReference>
<evidence type="ECO:0000259" key="7">
    <source>
        <dbReference type="Pfam" id="PF01180"/>
    </source>
</evidence>
<dbReference type="PANTHER" id="PTHR48109:SF1">
    <property type="entry name" value="DIHYDROOROTATE DEHYDROGENASE (FUMARATE)"/>
    <property type="match status" value="1"/>
</dbReference>
<dbReference type="InterPro" id="IPR023359">
    <property type="entry name" value="Dihydro_DH_chainA_dom2"/>
</dbReference>
<keyword evidence="4" id="KW-0288">FMN</keyword>
<keyword evidence="3" id="KW-0285">Flavoprotein</keyword>
<accession>A0A1S8BLV4</accession>
<evidence type="ECO:0000256" key="2">
    <source>
        <dbReference type="ARBA" id="ARBA00004725"/>
    </source>
</evidence>
<dbReference type="AlphaFoldDB" id="A0A1S8BLV4"/>
<dbReference type="InterPro" id="IPR050074">
    <property type="entry name" value="DHO_dehydrogenase"/>
</dbReference>
<dbReference type="Gene3D" id="3.20.20.70">
    <property type="entry name" value="Aldolase class I"/>
    <property type="match status" value="1"/>
</dbReference>
<dbReference type="Pfam" id="PF01180">
    <property type="entry name" value="DHO_dh"/>
    <property type="match status" value="1"/>
</dbReference>
<comment type="cofactor">
    <cofactor evidence="1">
        <name>FMN</name>
        <dbReference type="ChEBI" id="CHEBI:58210"/>
    </cofactor>
</comment>
<comment type="pathway">
    <text evidence="2">Pyrimidine metabolism; UMP biosynthesis via de novo pathway.</text>
</comment>
<evidence type="ECO:0000256" key="1">
    <source>
        <dbReference type="ARBA" id="ARBA00001917"/>
    </source>
</evidence>
<evidence type="ECO:0000256" key="6">
    <source>
        <dbReference type="ARBA" id="ARBA00023002"/>
    </source>
</evidence>
<dbReference type="Gene3D" id="2.30.26.10">
    <property type="entry name" value="Dihydroorotate Dehydrogenase A, chain A, domain 2"/>
    <property type="match status" value="1"/>
</dbReference>
<dbReference type="STRING" id="420778.A0A1S8BLV4"/>
<gene>
    <name evidence="8" type="ORF">BK809_0003241</name>
</gene>
<dbReference type="InterPro" id="IPR005720">
    <property type="entry name" value="Dihydroorotate_DH_cat"/>
</dbReference>
<dbReference type="OrthoDB" id="14784at2759"/>
<dbReference type="PANTHER" id="PTHR48109">
    <property type="entry name" value="DIHYDROOROTATE DEHYDROGENASE (QUINONE), MITOCHONDRIAL-RELATED"/>
    <property type="match status" value="1"/>
</dbReference>
<organism evidence="8 9">
    <name type="scientific">Diplodia seriata</name>
    <dbReference type="NCBI Taxonomy" id="420778"/>
    <lineage>
        <taxon>Eukaryota</taxon>
        <taxon>Fungi</taxon>
        <taxon>Dikarya</taxon>
        <taxon>Ascomycota</taxon>
        <taxon>Pezizomycotina</taxon>
        <taxon>Dothideomycetes</taxon>
        <taxon>Dothideomycetes incertae sedis</taxon>
        <taxon>Botryosphaeriales</taxon>
        <taxon>Botryosphaeriaceae</taxon>
        <taxon>Diplodia</taxon>
    </lineage>
</organism>
<keyword evidence="6" id="KW-0560">Oxidoreductase</keyword>
<evidence type="ECO:0000256" key="5">
    <source>
        <dbReference type="ARBA" id="ARBA00022975"/>
    </source>
</evidence>
<sequence length="361" mass="36643">MPPPPLLHINPPLLNSANPWATDLSHLLPLYASPHTGAVTTRTSTLHGYPHDDAINQYTFFSPLTQTAASPATTTPTTAAAAAASLNTLGYSPHPLSTYLSFISTISAAATASGGANYGLRTDKPIIISVTGTPADVASCHRLIRTHARRVCMPLAMEVNLSCPNIAGVPAAYSRGTVNAYVEALAEARAEAEAEAQAGGKRVVVVVGLKTPPFTHAGMFDEFVGALAAGVGRAGAGACPVGFVTAVNTLAPALVLGRGGGGKGALEPVLRSASGLGLGGMAGAPLHPLALGNVLSLKQALGRVEGLAGVMVIGVGGVEDADGWRRMRRVGAEAVGVGTALGRFGVGVFERIWRGVEGAKL</sequence>
<dbReference type="InterPro" id="IPR013785">
    <property type="entry name" value="Aldolase_TIM"/>
</dbReference>
<evidence type="ECO:0000313" key="9">
    <source>
        <dbReference type="Proteomes" id="UP000190776"/>
    </source>
</evidence>
<dbReference type="GO" id="GO:0006207">
    <property type="term" value="P:'de novo' pyrimidine nucleobase biosynthetic process"/>
    <property type="evidence" value="ECO:0007669"/>
    <property type="project" value="TreeGrafter"/>
</dbReference>
<evidence type="ECO:0000313" key="8">
    <source>
        <dbReference type="EMBL" id="OMP88484.1"/>
    </source>
</evidence>
<feature type="domain" description="Dihydroorotate dehydrogenase catalytic" evidence="7">
    <location>
        <begin position="73"/>
        <end position="357"/>
    </location>
</feature>
<protein>
    <submittedName>
        <fullName evidence="8">Putative dihydroorotate dehydrogenase A (Fumarate)</fullName>
    </submittedName>
</protein>
<evidence type="ECO:0000256" key="4">
    <source>
        <dbReference type="ARBA" id="ARBA00022643"/>
    </source>
</evidence>
<dbReference type="GO" id="GO:0006221">
    <property type="term" value="P:pyrimidine nucleotide biosynthetic process"/>
    <property type="evidence" value="ECO:0007669"/>
    <property type="project" value="UniProtKB-KW"/>
</dbReference>